<dbReference type="InterPro" id="IPR036770">
    <property type="entry name" value="Ankyrin_rpt-contain_sf"/>
</dbReference>
<dbReference type="PRINTS" id="PR01415">
    <property type="entry name" value="ANKYRIN"/>
</dbReference>
<dbReference type="Proteomes" id="UP001187343">
    <property type="component" value="Unassembled WGS sequence"/>
</dbReference>
<feature type="repeat" description="ANK" evidence="3">
    <location>
        <begin position="271"/>
        <end position="304"/>
    </location>
</feature>
<keyword evidence="5" id="KW-1185">Reference proteome</keyword>
<evidence type="ECO:0000313" key="5">
    <source>
        <dbReference type="Proteomes" id="UP001187343"/>
    </source>
</evidence>
<proteinExistence type="predicted"/>
<dbReference type="Pfam" id="PF13637">
    <property type="entry name" value="Ank_4"/>
    <property type="match status" value="2"/>
</dbReference>
<protein>
    <recommendedName>
        <fullName evidence="6">Ankyrin repeat domain 52</fullName>
    </recommendedName>
</protein>
<dbReference type="PANTHER" id="PTHR24198:SF165">
    <property type="entry name" value="ANKYRIN REPEAT-CONTAINING PROTEIN-RELATED"/>
    <property type="match status" value="1"/>
</dbReference>
<feature type="repeat" description="ANK" evidence="3">
    <location>
        <begin position="338"/>
        <end position="370"/>
    </location>
</feature>
<feature type="repeat" description="ANK" evidence="3">
    <location>
        <begin position="205"/>
        <end position="237"/>
    </location>
</feature>
<feature type="repeat" description="ANK" evidence="3">
    <location>
        <begin position="747"/>
        <end position="779"/>
    </location>
</feature>
<keyword evidence="1" id="KW-0677">Repeat</keyword>
<dbReference type="PANTHER" id="PTHR24198">
    <property type="entry name" value="ANKYRIN REPEAT AND PROTEIN KINASE DOMAIN-CONTAINING PROTEIN"/>
    <property type="match status" value="1"/>
</dbReference>
<dbReference type="PROSITE" id="PS50088">
    <property type="entry name" value="ANK_REPEAT"/>
    <property type="match status" value="19"/>
</dbReference>
<evidence type="ECO:0000256" key="1">
    <source>
        <dbReference type="ARBA" id="ARBA00022737"/>
    </source>
</evidence>
<feature type="repeat" description="ANK" evidence="3">
    <location>
        <begin position="73"/>
        <end position="105"/>
    </location>
</feature>
<dbReference type="AlphaFoldDB" id="A0AA88PI83"/>
<feature type="repeat" description="ANK" evidence="3">
    <location>
        <begin position="714"/>
        <end position="746"/>
    </location>
</feature>
<gene>
    <name evidence="4" type="ORF">Q8A67_021774</name>
</gene>
<reference evidence="4" key="1">
    <citation type="submission" date="2023-08" db="EMBL/GenBank/DDBJ databases">
        <title>Chromosome-level Genome Assembly of mud carp (Cirrhinus molitorella).</title>
        <authorList>
            <person name="Liu H."/>
        </authorList>
    </citation>
    <scope>NUCLEOTIDE SEQUENCE</scope>
    <source>
        <strain evidence="4">Prfri</strain>
        <tissue evidence="4">Muscle</tissue>
    </source>
</reference>
<evidence type="ECO:0008006" key="6">
    <source>
        <dbReference type="Google" id="ProtNLM"/>
    </source>
</evidence>
<dbReference type="Pfam" id="PF12796">
    <property type="entry name" value="Ank_2"/>
    <property type="match status" value="8"/>
</dbReference>
<feature type="repeat" description="ANK" evidence="3">
    <location>
        <begin position="851"/>
        <end position="883"/>
    </location>
</feature>
<dbReference type="Pfam" id="PF00023">
    <property type="entry name" value="Ank"/>
    <property type="match status" value="2"/>
</dbReference>
<evidence type="ECO:0000256" key="2">
    <source>
        <dbReference type="ARBA" id="ARBA00023043"/>
    </source>
</evidence>
<dbReference type="Gene3D" id="1.25.40.20">
    <property type="entry name" value="Ankyrin repeat-containing domain"/>
    <property type="match status" value="7"/>
</dbReference>
<feature type="repeat" description="ANK" evidence="3">
    <location>
        <begin position="581"/>
        <end position="610"/>
    </location>
</feature>
<dbReference type="PROSITE" id="PS50297">
    <property type="entry name" value="ANK_REP_REGION"/>
    <property type="match status" value="16"/>
</dbReference>
<name>A0AA88PI83_9TELE</name>
<evidence type="ECO:0000256" key="3">
    <source>
        <dbReference type="PROSITE-ProRule" id="PRU00023"/>
    </source>
</evidence>
<dbReference type="SUPFAM" id="SSF48403">
    <property type="entry name" value="Ankyrin repeat"/>
    <property type="match status" value="3"/>
</dbReference>
<feature type="repeat" description="ANK" evidence="3">
    <location>
        <begin position="611"/>
        <end position="643"/>
    </location>
</feature>
<dbReference type="SMART" id="SM00248">
    <property type="entry name" value="ANK"/>
    <property type="match status" value="28"/>
</dbReference>
<keyword evidence="2 3" id="KW-0040">ANK repeat</keyword>
<feature type="repeat" description="ANK" evidence="3">
    <location>
        <begin position="456"/>
        <end position="488"/>
    </location>
</feature>
<feature type="repeat" description="ANK" evidence="3">
    <location>
        <begin position="305"/>
        <end position="337"/>
    </location>
</feature>
<feature type="repeat" description="ANK" evidence="3">
    <location>
        <begin position="139"/>
        <end position="171"/>
    </location>
</feature>
<feature type="repeat" description="ANK" evidence="3">
    <location>
        <begin position="423"/>
        <end position="455"/>
    </location>
</feature>
<feature type="repeat" description="ANK" evidence="3">
    <location>
        <begin position="40"/>
        <end position="72"/>
    </location>
</feature>
<accession>A0AA88PI83</accession>
<comment type="caution">
    <text evidence="4">The sequence shown here is derived from an EMBL/GenBank/DDBJ whole genome shotgun (WGS) entry which is preliminary data.</text>
</comment>
<feature type="repeat" description="ANK" evidence="3">
    <location>
        <begin position="172"/>
        <end position="204"/>
    </location>
</feature>
<feature type="repeat" description="ANK" evidence="3">
    <location>
        <begin position="238"/>
        <end position="270"/>
    </location>
</feature>
<dbReference type="InterPro" id="IPR002110">
    <property type="entry name" value="Ankyrin_rpt"/>
</dbReference>
<feature type="repeat" description="ANK" evidence="3">
    <location>
        <begin position="954"/>
        <end position="986"/>
    </location>
</feature>
<dbReference type="EMBL" id="JAUYZG010000021">
    <property type="protein sequence ID" value="KAK2874621.1"/>
    <property type="molecule type" value="Genomic_DNA"/>
</dbReference>
<feature type="repeat" description="ANK" evidence="3">
    <location>
        <begin position="681"/>
        <end position="713"/>
    </location>
</feature>
<sequence>MGILKICEQSLLVQAIFSQNAEMVEFLLEQKEEVNDLDQECRTPLHAAAYVGGVYIMDLLISSGADVNAKDQEWLTPLHRAAASQNERSVELLLRKGAEVNAQDRFCQTALHIAAASRAMKCVDILIPYVSSMNVADRFGRTALHHAVHSGHAETVTLLLNKGANVRARDIKDRQPLHLAASLGHLEVVKLLVACSADVSCRDKQRFTPLHVAALGGHTEVVKFLLKHGAEIDESDGSGNSALHMVCYAGQELVASELVNCGASVNHSNVRGCTPLHLSAASTDGALCLELLVNNGADVNIPNKDGKSPLHMAAIHGHFTRSQILIQNGAEVECVDKYGNTPLHSAAKHGHELLISLLLNNGADVARQGNNEMTPLDLAVFFGFSDCCRKLLSSDVCHLSNNVCYSNQHFLSAGFDINTLDSLGRTCLHIAASGGNVECLKLLLNSGADLSKKDNFGRSPLHYTSVNGSYLCTAALVKAGADINELDVNGCSPLHYAAAAQTLHRFEQNCPDKQSSSDSNEEAQWCLEFLLHSGADPTLRDNKGFSPVHYAAACGDRHNLKLLIEMSFKCVEDVESCVPVSPFHLAAYYGHNEALQVLSETLVNVDIQDSTGRTALYMAALRGHGPCVELLLLQGASYAIREYIHRWTPLHASAANGQTDCLLMMLKSAEKNDIIDLMDIHGQTPLMLATLGSHIDCVHILLERGSKPDTGDRRSHTALHRAAVVGSEECVSALLVHGAFALCRDAYGRSPLHLAASCGHAELLHPLFHAASLSDPIDSLLDYSAYTPTHWAAYHGHSECLEVLLEYRPSSFQEGNTFTPLHCALIAGHDVAAQLFVKTKGTKIMNLRDAKGRTPLQASAYAGNVTALQLALTCGSDVNSVDYTGRSALMIAAENGHTSAVDILLHQARADLSLLDISRNSALHIACRRSQEMCALLILAEIDDPSLINTANTALQTPLHIAARNGLATVVEVLLTRGATVLAIDEDGHTPALACAPNKDVADCLALIISTMMPFSAGTSCGISLMKHCGISASHQPLSNGMPIHLIAEEP</sequence>
<feature type="repeat" description="ANK" evidence="3">
    <location>
        <begin position="884"/>
        <end position="917"/>
    </location>
</feature>
<evidence type="ECO:0000313" key="4">
    <source>
        <dbReference type="EMBL" id="KAK2874621.1"/>
    </source>
</evidence>
<organism evidence="4 5">
    <name type="scientific">Cirrhinus molitorella</name>
    <name type="common">mud carp</name>
    <dbReference type="NCBI Taxonomy" id="172907"/>
    <lineage>
        <taxon>Eukaryota</taxon>
        <taxon>Metazoa</taxon>
        <taxon>Chordata</taxon>
        <taxon>Craniata</taxon>
        <taxon>Vertebrata</taxon>
        <taxon>Euteleostomi</taxon>
        <taxon>Actinopterygii</taxon>
        <taxon>Neopterygii</taxon>
        <taxon>Teleostei</taxon>
        <taxon>Ostariophysi</taxon>
        <taxon>Cypriniformes</taxon>
        <taxon>Cyprinidae</taxon>
        <taxon>Labeoninae</taxon>
        <taxon>Labeonini</taxon>
        <taxon>Cirrhinus</taxon>
    </lineage>
</organism>